<keyword evidence="2 5" id="KW-0547">Nucleotide-binding</keyword>
<dbReference type="STRING" id="48709.A0A1D2M6A2"/>
<reference evidence="6 7" key="1">
    <citation type="journal article" date="2016" name="Genome Biol. Evol.">
        <title>Gene Family Evolution Reflects Adaptation to Soil Environmental Stressors in the Genome of the Collembolan Orchesella cincta.</title>
        <authorList>
            <person name="Faddeeva-Vakhrusheva A."/>
            <person name="Derks M.F."/>
            <person name="Anvar S.Y."/>
            <person name="Agamennone V."/>
            <person name="Suring W."/>
            <person name="Smit S."/>
            <person name="van Straalen N.M."/>
            <person name="Roelofs D."/>
        </authorList>
    </citation>
    <scope>NUCLEOTIDE SEQUENCE [LARGE SCALE GENOMIC DNA]</scope>
    <source>
        <tissue evidence="6">Mixed pool</tissue>
    </source>
</reference>
<dbReference type="InterPro" id="IPR039756">
    <property type="entry name" value="Lsb6/PI4K2"/>
</dbReference>
<dbReference type="GO" id="GO:0046854">
    <property type="term" value="P:phosphatidylinositol phosphate biosynthetic process"/>
    <property type="evidence" value="ECO:0007669"/>
    <property type="project" value="UniProtKB-UniRule"/>
</dbReference>
<comment type="catalytic activity">
    <reaction evidence="5">
        <text>a 1,2-diacyl-sn-glycero-3-phospho-(1D-myo-inositol) + ATP = a 1,2-diacyl-sn-glycero-3-phospho-(1D-myo-inositol 4-phosphate) + ADP + H(+)</text>
        <dbReference type="Rhea" id="RHEA:19877"/>
        <dbReference type="ChEBI" id="CHEBI:15378"/>
        <dbReference type="ChEBI" id="CHEBI:30616"/>
        <dbReference type="ChEBI" id="CHEBI:57880"/>
        <dbReference type="ChEBI" id="CHEBI:58178"/>
        <dbReference type="ChEBI" id="CHEBI:456216"/>
        <dbReference type="EC" id="2.7.1.67"/>
    </reaction>
</comment>
<evidence type="ECO:0000256" key="5">
    <source>
        <dbReference type="RuleBase" id="RU367084"/>
    </source>
</evidence>
<keyword evidence="5" id="KW-0472">Membrane</keyword>
<dbReference type="GO" id="GO:0007032">
    <property type="term" value="P:endosome organization"/>
    <property type="evidence" value="ECO:0007669"/>
    <property type="project" value="TreeGrafter"/>
</dbReference>
<dbReference type="PANTHER" id="PTHR12865">
    <property type="entry name" value="PHOSPHATIDYLINOSITOL 4-KINASE TYPE-II"/>
    <property type="match status" value="1"/>
</dbReference>
<comment type="caution">
    <text evidence="6">The sequence shown here is derived from an EMBL/GenBank/DDBJ whole genome shotgun (WGS) entry which is preliminary data.</text>
</comment>
<sequence length="87" mass="9683">MNPKWAKWFQRQCCPCCFGRGCLVPNSGYLSEAGASLVDLQARTQCCSKTHNCTHGIVPHFRSENVELPVRSNLGLLEGTWSPSLRC</sequence>
<evidence type="ECO:0000256" key="1">
    <source>
        <dbReference type="ARBA" id="ARBA00022679"/>
    </source>
</evidence>
<keyword evidence="7" id="KW-1185">Reference proteome</keyword>
<dbReference type="OrthoDB" id="3349449at2759"/>
<dbReference type="GO" id="GO:0004430">
    <property type="term" value="F:1-phosphatidylinositol 4-kinase activity"/>
    <property type="evidence" value="ECO:0007669"/>
    <property type="project" value="UniProtKB-UniRule"/>
</dbReference>
<evidence type="ECO:0000313" key="7">
    <source>
        <dbReference type="Proteomes" id="UP000094527"/>
    </source>
</evidence>
<keyword evidence="4 5" id="KW-0067">ATP-binding</keyword>
<dbReference type="GO" id="GO:0005765">
    <property type="term" value="C:lysosomal membrane"/>
    <property type="evidence" value="ECO:0007669"/>
    <property type="project" value="TreeGrafter"/>
</dbReference>
<gene>
    <name evidence="6" type="ORF">Ocin01_18184</name>
</gene>
<proteinExistence type="inferred from homology"/>
<accession>A0A1D2M6A2</accession>
<comment type="similarity">
    <text evidence="5">Belongs to the PI3/PI4-kinase family. Type II PI4K subfamily.</text>
</comment>
<protein>
    <recommendedName>
        <fullName evidence="5">Phosphatidylinositol 4-kinase type 2</fullName>
        <ecNumber evidence="5">2.7.1.67</ecNumber>
    </recommendedName>
</protein>
<dbReference type="GO" id="GO:0007030">
    <property type="term" value="P:Golgi organization"/>
    <property type="evidence" value="ECO:0007669"/>
    <property type="project" value="TreeGrafter"/>
</dbReference>
<evidence type="ECO:0000313" key="6">
    <source>
        <dbReference type="EMBL" id="ODM88499.1"/>
    </source>
</evidence>
<comment type="subcellular location">
    <subcellularLocation>
        <location evidence="5">Membrane</location>
        <topology evidence="5">Peripheral membrane protein</topology>
    </subcellularLocation>
</comment>
<keyword evidence="1 5" id="KW-0808">Transferase</keyword>
<dbReference type="GO" id="GO:0005768">
    <property type="term" value="C:endosome"/>
    <property type="evidence" value="ECO:0007669"/>
    <property type="project" value="TreeGrafter"/>
</dbReference>
<dbReference type="GO" id="GO:0005802">
    <property type="term" value="C:trans-Golgi network"/>
    <property type="evidence" value="ECO:0007669"/>
    <property type="project" value="TreeGrafter"/>
</dbReference>
<dbReference type="EMBL" id="LJIJ01003523">
    <property type="protein sequence ID" value="ODM88499.1"/>
    <property type="molecule type" value="Genomic_DNA"/>
</dbReference>
<evidence type="ECO:0000256" key="2">
    <source>
        <dbReference type="ARBA" id="ARBA00022741"/>
    </source>
</evidence>
<evidence type="ECO:0000256" key="4">
    <source>
        <dbReference type="ARBA" id="ARBA00022840"/>
    </source>
</evidence>
<dbReference type="EC" id="2.7.1.67" evidence="5"/>
<feature type="non-terminal residue" evidence="6">
    <location>
        <position position="87"/>
    </location>
</feature>
<keyword evidence="3 5" id="KW-0418">Kinase</keyword>
<evidence type="ECO:0000256" key="3">
    <source>
        <dbReference type="ARBA" id="ARBA00022777"/>
    </source>
</evidence>
<name>A0A1D2M6A2_ORCCI</name>
<organism evidence="6 7">
    <name type="scientific">Orchesella cincta</name>
    <name type="common">Springtail</name>
    <name type="synonym">Podura cincta</name>
    <dbReference type="NCBI Taxonomy" id="48709"/>
    <lineage>
        <taxon>Eukaryota</taxon>
        <taxon>Metazoa</taxon>
        <taxon>Ecdysozoa</taxon>
        <taxon>Arthropoda</taxon>
        <taxon>Hexapoda</taxon>
        <taxon>Collembola</taxon>
        <taxon>Entomobryomorpha</taxon>
        <taxon>Entomobryoidea</taxon>
        <taxon>Orchesellidae</taxon>
        <taxon>Orchesellinae</taxon>
        <taxon>Orchesella</taxon>
    </lineage>
</organism>
<dbReference type="GO" id="GO:0005524">
    <property type="term" value="F:ATP binding"/>
    <property type="evidence" value="ECO:0007669"/>
    <property type="project" value="UniProtKB-UniRule"/>
</dbReference>
<dbReference type="PANTHER" id="PTHR12865:SF1">
    <property type="entry name" value="PHOSPHATIDYLINOSITOL 4-KINASE TYPE 2"/>
    <property type="match status" value="1"/>
</dbReference>
<dbReference type="GO" id="GO:0005886">
    <property type="term" value="C:plasma membrane"/>
    <property type="evidence" value="ECO:0007669"/>
    <property type="project" value="TreeGrafter"/>
</dbReference>
<dbReference type="AlphaFoldDB" id="A0A1D2M6A2"/>
<dbReference type="Proteomes" id="UP000094527">
    <property type="component" value="Unassembled WGS sequence"/>
</dbReference>